<dbReference type="GO" id="GO:0006437">
    <property type="term" value="P:tyrosyl-tRNA aminoacylation"/>
    <property type="evidence" value="ECO:0007669"/>
    <property type="project" value="InterPro"/>
</dbReference>
<dbReference type="Gene3D" id="3.40.50.620">
    <property type="entry name" value="HUPs"/>
    <property type="match status" value="1"/>
</dbReference>
<dbReference type="GO" id="GO:0004831">
    <property type="term" value="F:tyrosine-tRNA ligase activity"/>
    <property type="evidence" value="ECO:0007669"/>
    <property type="project" value="UniProtKB-EC"/>
</dbReference>
<keyword evidence="8" id="KW-0030">Aminoacyl-tRNA synthetase</keyword>
<dbReference type="EMBL" id="UINC01050967">
    <property type="protein sequence ID" value="SVB64564.1"/>
    <property type="molecule type" value="Genomic_DNA"/>
</dbReference>
<comment type="catalytic activity">
    <reaction evidence="9">
        <text>tRNA(Tyr) + L-tyrosine + ATP = L-tyrosyl-tRNA(Tyr) + AMP + diphosphate + H(+)</text>
        <dbReference type="Rhea" id="RHEA:10220"/>
        <dbReference type="Rhea" id="RHEA-COMP:9706"/>
        <dbReference type="Rhea" id="RHEA-COMP:9707"/>
        <dbReference type="ChEBI" id="CHEBI:15378"/>
        <dbReference type="ChEBI" id="CHEBI:30616"/>
        <dbReference type="ChEBI" id="CHEBI:33019"/>
        <dbReference type="ChEBI" id="CHEBI:58315"/>
        <dbReference type="ChEBI" id="CHEBI:78442"/>
        <dbReference type="ChEBI" id="CHEBI:78536"/>
        <dbReference type="ChEBI" id="CHEBI:456215"/>
        <dbReference type="EC" id="6.1.1.1"/>
    </reaction>
</comment>
<gene>
    <name evidence="10" type="ORF">METZ01_LOCUS217418</name>
</gene>
<proteinExistence type="predicted"/>
<dbReference type="InterPro" id="IPR014729">
    <property type="entry name" value="Rossmann-like_a/b/a_fold"/>
</dbReference>
<evidence type="ECO:0000256" key="1">
    <source>
        <dbReference type="ARBA" id="ARBA00013160"/>
    </source>
</evidence>
<dbReference type="PANTHER" id="PTHR11766">
    <property type="entry name" value="TYROSYL-TRNA SYNTHETASE"/>
    <property type="match status" value="1"/>
</dbReference>
<evidence type="ECO:0000313" key="10">
    <source>
        <dbReference type="EMBL" id="SVB64564.1"/>
    </source>
</evidence>
<dbReference type="SUPFAM" id="SSF52374">
    <property type="entry name" value="Nucleotidylyl transferase"/>
    <property type="match status" value="1"/>
</dbReference>
<keyword evidence="7" id="KW-0648">Protein biosynthesis</keyword>
<dbReference type="InterPro" id="IPR024088">
    <property type="entry name" value="Tyr-tRNA-ligase_bac-type"/>
</dbReference>
<evidence type="ECO:0000256" key="3">
    <source>
        <dbReference type="ARBA" id="ARBA00022598"/>
    </source>
</evidence>
<evidence type="ECO:0000256" key="5">
    <source>
        <dbReference type="ARBA" id="ARBA00022840"/>
    </source>
</evidence>
<keyword evidence="5" id="KW-0067">ATP-binding</keyword>
<organism evidence="10">
    <name type="scientific">marine metagenome</name>
    <dbReference type="NCBI Taxonomy" id="408172"/>
    <lineage>
        <taxon>unclassified sequences</taxon>
        <taxon>metagenomes</taxon>
        <taxon>ecological metagenomes</taxon>
    </lineage>
</organism>
<dbReference type="EC" id="6.1.1.1" evidence="1"/>
<dbReference type="GO" id="GO:0005524">
    <property type="term" value="F:ATP binding"/>
    <property type="evidence" value="ECO:0007669"/>
    <property type="project" value="UniProtKB-KW"/>
</dbReference>
<dbReference type="PROSITE" id="PS00178">
    <property type="entry name" value="AA_TRNA_LIGASE_I"/>
    <property type="match status" value="1"/>
</dbReference>
<dbReference type="InterPro" id="IPR001412">
    <property type="entry name" value="aa-tRNA-synth_I_CS"/>
</dbReference>
<keyword evidence="3" id="KW-0436">Ligase</keyword>
<dbReference type="PRINTS" id="PR01040">
    <property type="entry name" value="TRNASYNTHTYR"/>
</dbReference>
<dbReference type="GO" id="GO:0005829">
    <property type="term" value="C:cytosol"/>
    <property type="evidence" value="ECO:0007669"/>
    <property type="project" value="TreeGrafter"/>
</dbReference>
<dbReference type="InterPro" id="IPR002307">
    <property type="entry name" value="Tyr-tRNA-ligase"/>
</dbReference>
<dbReference type="Pfam" id="PF00579">
    <property type="entry name" value="tRNA-synt_1b"/>
    <property type="match status" value="1"/>
</dbReference>
<dbReference type="AlphaFoldDB" id="A0A382FQD0"/>
<evidence type="ECO:0000256" key="9">
    <source>
        <dbReference type="ARBA" id="ARBA00048248"/>
    </source>
</evidence>
<dbReference type="NCBIfam" id="TIGR00234">
    <property type="entry name" value="tyrS"/>
    <property type="match status" value="1"/>
</dbReference>
<evidence type="ECO:0000256" key="2">
    <source>
        <dbReference type="ARBA" id="ARBA00022490"/>
    </source>
</evidence>
<keyword evidence="2" id="KW-0963">Cytoplasm</keyword>
<protein>
    <recommendedName>
        <fullName evidence="1">tyrosine--tRNA ligase</fullName>
        <ecNumber evidence="1">6.1.1.1</ecNumber>
    </recommendedName>
</protein>
<feature type="non-terminal residue" evidence="10">
    <location>
        <position position="284"/>
    </location>
</feature>
<name>A0A382FQD0_9ZZZZ</name>
<evidence type="ECO:0000256" key="8">
    <source>
        <dbReference type="ARBA" id="ARBA00023146"/>
    </source>
</evidence>
<dbReference type="FunFam" id="3.40.50.620:FF:000008">
    <property type="entry name" value="Tyrosine--tRNA ligase"/>
    <property type="match status" value="1"/>
</dbReference>
<accession>A0A382FQD0</accession>
<keyword evidence="4" id="KW-0547">Nucleotide-binding</keyword>
<reference evidence="10" key="1">
    <citation type="submission" date="2018-05" db="EMBL/GenBank/DDBJ databases">
        <authorList>
            <person name="Lanie J.A."/>
            <person name="Ng W.-L."/>
            <person name="Kazmierczak K.M."/>
            <person name="Andrzejewski T.M."/>
            <person name="Davidsen T.M."/>
            <person name="Wayne K.J."/>
            <person name="Tettelin H."/>
            <person name="Glass J.I."/>
            <person name="Rusch D."/>
            <person name="Podicherti R."/>
            <person name="Tsui H.-C.T."/>
            <person name="Winkler M.E."/>
        </authorList>
    </citation>
    <scope>NUCLEOTIDE SEQUENCE</scope>
</reference>
<dbReference type="InterPro" id="IPR002305">
    <property type="entry name" value="aa-tRNA-synth_Ic"/>
</dbReference>
<evidence type="ECO:0000256" key="4">
    <source>
        <dbReference type="ARBA" id="ARBA00022741"/>
    </source>
</evidence>
<dbReference type="GO" id="GO:0003723">
    <property type="term" value="F:RNA binding"/>
    <property type="evidence" value="ECO:0007669"/>
    <property type="project" value="UniProtKB-KW"/>
</dbReference>
<dbReference type="PANTHER" id="PTHR11766:SF0">
    <property type="entry name" value="TYROSINE--TRNA LIGASE, MITOCHONDRIAL"/>
    <property type="match status" value="1"/>
</dbReference>
<sequence length="284" mass="31478">MKVLEDLAFRGQLYQVTDQDDLNQTLAAGPTVLYAGFDPTADSLTIGNLVTILLLRRFQLAGHRPIALVGGGTGLIADPSGKAQERSLNTADIVEEWSAGIRTQIEPFLDFDGPSGARMMNNYDWLGGLGAIELMRDVGKHFPVPFMLAKDSVNSRLDSGISYTEFSYMILQSYDFLQLYRRENCQLQVGGSDQWGNITAGSELIRRADGGRAFGLTCPLVTNADGTKFGKTEKGAVWLSADRTSPYEFYQFWIGTDDRSVVEYLKTFTFLSHDEIRDLETSVK</sequence>
<evidence type="ECO:0000256" key="6">
    <source>
        <dbReference type="ARBA" id="ARBA00022884"/>
    </source>
</evidence>
<keyword evidence="6" id="KW-0694">RNA-binding</keyword>
<dbReference type="Gene3D" id="1.10.240.10">
    <property type="entry name" value="Tyrosyl-Transfer RNA Synthetase"/>
    <property type="match status" value="1"/>
</dbReference>
<evidence type="ECO:0000256" key="7">
    <source>
        <dbReference type="ARBA" id="ARBA00022917"/>
    </source>
</evidence>